<keyword evidence="2" id="KW-1185">Reference proteome</keyword>
<comment type="caution">
    <text evidence="1">The sequence shown here is derived from an EMBL/GenBank/DDBJ whole genome shotgun (WGS) entry which is preliminary data.</text>
</comment>
<dbReference type="AlphaFoldDB" id="A0A8S4QRI4"/>
<proteinExistence type="predicted"/>
<dbReference type="Proteomes" id="UP000838756">
    <property type="component" value="Unassembled WGS sequence"/>
</dbReference>
<name>A0A8S4QRI4_9NEOP</name>
<dbReference type="OrthoDB" id="8193815at2759"/>
<evidence type="ECO:0000313" key="2">
    <source>
        <dbReference type="Proteomes" id="UP000838756"/>
    </source>
</evidence>
<organism evidence="1 2">
    <name type="scientific">Pararge aegeria aegeria</name>
    <dbReference type="NCBI Taxonomy" id="348720"/>
    <lineage>
        <taxon>Eukaryota</taxon>
        <taxon>Metazoa</taxon>
        <taxon>Ecdysozoa</taxon>
        <taxon>Arthropoda</taxon>
        <taxon>Hexapoda</taxon>
        <taxon>Insecta</taxon>
        <taxon>Pterygota</taxon>
        <taxon>Neoptera</taxon>
        <taxon>Endopterygota</taxon>
        <taxon>Lepidoptera</taxon>
        <taxon>Glossata</taxon>
        <taxon>Ditrysia</taxon>
        <taxon>Papilionoidea</taxon>
        <taxon>Nymphalidae</taxon>
        <taxon>Satyrinae</taxon>
        <taxon>Satyrini</taxon>
        <taxon>Parargina</taxon>
        <taxon>Pararge</taxon>
    </lineage>
</organism>
<dbReference type="EMBL" id="CAKXAJ010018069">
    <property type="protein sequence ID" value="CAH2217438.1"/>
    <property type="molecule type" value="Genomic_DNA"/>
</dbReference>
<reference evidence="1" key="1">
    <citation type="submission" date="2022-03" db="EMBL/GenBank/DDBJ databases">
        <authorList>
            <person name="Lindestad O."/>
        </authorList>
    </citation>
    <scope>NUCLEOTIDE SEQUENCE</scope>
</reference>
<gene>
    <name evidence="1" type="primary">jg5367</name>
    <name evidence="1" type="ORF">PAEG_LOCUS5328</name>
</gene>
<protein>
    <submittedName>
        <fullName evidence="1">Jg5367 protein</fullName>
    </submittedName>
</protein>
<accession>A0A8S4QRI4</accession>
<sequence>MIWFRPTDNKVPSTQVEVDGSHATRRPRQVEYPSSSLVPTRWTKKIGSKRRKQRRWEDELKLTAGPLWRRVAQYCKHWRELEEAFAVWHTELRNLI</sequence>
<evidence type="ECO:0000313" key="1">
    <source>
        <dbReference type="EMBL" id="CAH2217438.1"/>
    </source>
</evidence>